<dbReference type="Gene3D" id="1.10.3460.10">
    <property type="entry name" value="Chlorophyll a/b binding protein domain"/>
    <property type="match status" value="1"/>
</dbReference>
<accession>A0ABN9XBN3</accession>
<keyword evidence="3" id="KW-0934">Plastid</keyword>
<evidence type="ECO:0000313" key="5">
    <source>
        <dbReference type="Proteomes" id="UP001189429"/>
    </source>
</evidence>
<gene>
    <name evidence="4" type="ORF">PCOR1329_LOCUS75291</name>
</gene>
<sequence>MPAMKGATMTSAAVAFGLGGATTAFLSPHMGAGRSEAPLVQAGAEPVERAAAAPASARGSSAAGLAAAGGVAALAGLVARQSLSAPKKPSKKLRQVAVSAFESETGVQAPVGYWDPLGLSADGDVATFKRRRETELKHGRVAMYATMGYITPEFYKWPGYLSPSAGLKFVDVPNGLAACSKVPAVGWLQ</sequence>
<dbReference type="SUPFAM" id="SSF103511">
    <property type="entry name" value="Chlorophyll a-b binding protein"/>
    <property type="match status" value="1"/>
</dbReference>
<protein>
    <submittedName>
        <fullName evidence="4">Uncharacterized protein</fullName>
    </submittedName>
</protein>
<evidence type="ECO:0000256" key="1">
    <source>
        <dbReference type="ARBA" id="ARBA00004229"/>
    </source>
</evidence>
<keyword evidence="5" id="KW-1185">Reference proteome</keyword>
<evidence type="ECO:0000256" key="2">
    <source>
        <dbReference type="ARBA" id="ARBA00022528"/>
    </source>
</evidence>
<reference evidence="4" key="1">
    <citation type="submission" date="2023-10" db="EMBL/GenBank/DDBJ databases">
        <authorList>
            <person name="Chen Y."/>
            <person name="Shah S."/>
            <person name="Dougan E. K."/>
            <person name="Thang M."/>
            <person name="Chan C."/>
        </authorList>
    </citation>
    <scope>NUCLEOTIDE SEQUENCE [LARGE SCALE GENOMIC DNA]</scope>
</reference>
<name>A0ABN9XBN3_9DINO</name>
<evidence type="ECO:0000313" key="4">
    <source>
        <dbReference type="EMBL" id="CAK0896970.1"/>
    </source>
</evidence>
<comment type="caution">
    <text evidence="4">The sequence shown here is derived from an EMBL/GenBank/DDBJ whole genome shotgun (WGS) entry which is preliminary data.</text>
</comment>
<comment type="subcellular location">
    <subcellularLocation>
        <location evidence="1">Plastid</location>
        <location evidence="1">Chloroplast</location>
    </subcellularLocation>
</comment>
<proteinExistence type="predicted"/>
<evidence type="ECO:0000256" key="3">
    <source>
        <dbReference type="ARBA" id="ARBA00022640"/>
    </source>
</evidence>
<keyword evidence="2" id="KW-0150">Chloroplast</keyword>
<organism evidence="4 5">
    <name type="scientific">Prorocentrum cordatum</name>
    <dbReference type="NCBI Taxonomy" id="2364126"/>
    <lineage>
        <taxon>Eukaryota</taxon>
        <taxon>Sar</taxon>
        <taxon>Alveolata</taxon>
        <taxon>Dinophyceae</taxon>
        <taxon>Prorocentrales</taxon>
        <taxon>Prorocentraceae</taxon>
        <taxon>Prorocentrum</taxon>
    </lineage>
</organism>
<dbReference type="Proteomes" id="UP001189429">
    <property type="component" value="Unassembled WGS sequence"/>
</dbReference>
<feature type="non-terminal residue" evidence="4">
    <location>
        <position position="189"/>
    </location>
</feature>
<dbReference type="InterPro" id="IPR022796">
    <property type="entry name" value="Chloroa_b-bind"/>
</dbReference>
<dbReference type="EMBL" id="CAUYUJ010020265">
    <property type="protein sequence ID" value="CAK0896970.1"/>
    <property type="molecule type" value="Genomic_DNA"/>
</dbReference>
<dbReference type="Pfam" id="PF00504">
    <property type="entry name" value="Chloroa_b-bind"/>
    <property type="match status" value="1"/>
</dbReference>